<dbReference type="EMBL" id="UINC01089783">
    <property type="protein sequence ID" value="SVC41150.1"/>
    <property type="molecule type" value="Genomic_DNA"/>
</dbReference>
<evidence type="ECO:0000313" key="7">
    <source>
        <dbReference type="EMBL" id="SVC41150.1"/>
    </source>
</evidence>
<dbReference type="InterPro" id="IPR018365">
    <property type="entry name" value="Cell_cycle_FtsW-rel_CS"/>
</dbReference>
<evidence type="ECO:0000256" key="6">
    <source>
        <dbReference type="SAM" id="Phobius"/>
    </source>
</evidence>
<name>A0A382LX23_9ZZZZ</name>
<feature type="transmembrane region" description="Helical" evidence="6">
    <location>
        <begin position="174"/>
        <end position="195"/>
    </location>
</feature>
<comment type="subcellular location">
    <subcellularLocation>
        <location evidence="1">Membrane</location>
        <topology evidence="1">Multi-pass membrane protein</topology>
    </subcellularLocation>
</comment>
<evidence type="ECO:0000256" key="2">
    <source>
        <dbReference type="ARBA" id="ARBA00022692"/>
    </source>
</evidence>
<gene>
    <name evidence="7" type="ORF">METZ01_LOCUS294004</name>
</gene>
<feature type="transmembrane region" description="Helical" evidence="6">
    <location>
        <begin position="62"/>
        <end position="79"/>
    </location>
</feature>
<dbReference type="GO" id="GO:0008360">
    <property type="term" value="P:regulation of cell shape"/>
    <property type="evidence" value="ECO:0007669"/>
    <property type="project" value="UniProtKB-KW"/>
</dbReference>
<accession>A0A382LX23</accession>
<dbReference type="GO" id="GO:0005886">
    <property type="term" value="C:plasma membrane"/>
    <property type="evidence" value="ECO:0007669"/>
    <property type="project" value="TreeGrafter"/>
</dbReference>
<keyword evidence="3" id="KW-0133">Cell shape</keyword>
<dbReference type="GO" id="GO:0051301">
    <property type="term" value="P:cell division"/>
    <property type="evidence" value="ECO:0007669"/>
    <property type="project" value="InterPro"/>
</dbReference>
<evidence type="ECO:0008006" key="8">
    <source>
        <dbReference type="Google" id="ProtNLM"/>
    </source>
</evidence>
<feature type="transmembrane region" description="Helical" evidence="6">
    <location>
        <begin position="39"/>
        <end position="56"/>
    </location>
</feature>
<dbReference type="PANTHER" id="PTHR30474">
    <property type="entry name" value="CELL CYCLE PROTEIN"/>
    <property type="match status" value="1"/>
</dbReference>
<dbReference type="AlphaFoldDB" id="A0A382LX23"/>
<organism evidence="7">
    <name type="scientific">marine metagenome</name>
    <dbReference type="NCBI Taxonomy" id="408172"/>
    <lineage>
        <taxon>unclassified sequences</taxon>
        <taxon>metagenomes</taxon>
        <taxon>ecological metagenomes</taxon>
    </lineage>
</organism>
<keyword evidence="2 6" id="KW-0812">Transmembrane</keyword>
<sequence>WLNLGFVKIQPSELMKFSLILLIARFYHSEKEYNSFMRILSLIYVLVLVAIPAYLIYIQPDLGGSIILILVGITLLFIIGLSIWFFLVSGLCLALISPLIWIYFLQDYQQNRILTFLDPSKDPLGAGYHIMQSKIALGSGGFWGRGFMKGSQSQLNFLPEMQTDFILTLISEEFGMIGTAFILLLYFVLIFYSIIIGLISKNIFGSFLCIGVAIILFYSVFINAAMVMGLLPVVGVPLPLISYGGSSLLSTMFGLGLISNVYVNRNVTIERYKEGLFGW</sequence>
<evidence type="ECO:0000256" key="4">
    <source>
        <dbReference type="ARBA" id="ARBA00022989"/>
    </source>
</evidence>
<evidence type="ECO:0000256" key="5">
    <source>
        <dbReference type="ARBA" id="ARBA00023136"/>
    </source>
</evidence>
<dbReference type="GO" id="GO:0015648">
    <property type="term" value="F:lipid-linked peptidoglycan transporter activity"/>
    <property type="evidence" value="ECO:0007669"/>
    <property type="project" value="TreeGrafter"/>
</dbReference>
<reference evidence="7" key="1">
    <citation type="submission" date="2018-05" db="EMBL/GenBank/DDBJ databases">
        <authorList>
            <person name="Lanie J.A."/>
            <person name="Ng W.-L."/>
            <person name="Kazmierczak K.M."/>
            <person name="Andrzejewski T.M."/>
            <person name="Davidsen T.M."/>
            <person name="Wayne K.J."/>
            <person name="Tettelin H."/>
            <person name="Glass J.I."/>
            <person name="Rusch D."/>
            <person name="Podicherti R."/>
            <person name="Tsui H.-C.T."/>
            <person name="Winkler M.E."/>
        </authorList>
    </citation>
    <scope>NUCLEOTIDE SEQUENCE</scope>
</reference>
<dbReference type="InterPro" id="IPR001182">
    <property type="entry name" value="FtsW/RodA"/>
</dbReference>
<feature type="non-terminal residue" evidence="7">
    <location>
        <position position="1"/>
    </location>
</feature>
<evidence type="ECO:0000256" key="3">
    <source>
        <dbReference type="ARBA" id="ARBA00022960"/>
    </source>
</evidence>
<feature type="transmembrane region" description="Helical" evidence="6">
    <location>
        <begin position="207"/>
        <end position="234"/>
    </location>
</feature>
<feature type="transmembrane region" description="Helical" evidence="6">
    <location>
        <begin position="84"/>
        <end position="104"/>
    </location>
</feature>
<keyword evidence="5 6" id="KW-0472">Membrane</keyword>
<dbReference type="GO" id="GO:0032153">
    <property type="term" value="C:cell division site"/>
    <property type="evidence" value="ECO:0007669"/>
    <property type="project" value="TreeGrafter"/>
</dbReference>
<dbReference type="Pfam" id="PF01098">
    <property type="entry name" value="FTSW_RODA_SPOVE"/>
    <property type="match status" value="1"/>
</dbReference>
<dbReference type="PANTHER" id="PTHR30474:SF1">
    <property type="entry name" value="PEPTIDOGLYCAN GLYCOSYLTRANSFERASE MRDB"/>
    <property type="match status" value="1"/>
</dbReference>
<evidence type="ECO:0000256" key="1">
    <source>
        <dbReference type="ARBA" id="ARBA00004141"/>
    </source>
</evidence>
<keyword evidence="4 6" id="KW-1133">Transmembrane helix</keyword>
<feature type="transmembrane region" description="Helical" evidence="6">
    <location>
        <begin position="240"/>
        <end position="263"/>
    </location>
</feature>
<protein>
    <recommendedName>
        <fullName evidence="8">Rod shape-determining protein RodA</fullName>
    </recommendedName>
</protein>
<dbReference type="PROSITE" id="PS00428">
    <property type="entry name" value="FTSW_RODA_SPOVE"/>
    <property type="match status" value="1"/>
</dbReference>
<proteinExistence type="predicted"/>